<dbReference type="AlphaFoldDB" id="A0A2M4D7J8"/>
<sequence>MSSTVNLPHKCLLITLAWSIGGGGRGGGTAKHKLSNYRLPTPGKKRPSILMDVGCCFRIDLCSEEIEWMAQNCLFNVYIDQFITKYENDCNG</sequence>
<proteinExistence type="predicted"/>
<accession>A0A2M4D7J8</accession>
<dbReference type="EMBL" id="GGFL01009341">
    <property type="protein sequence ID" value="MBW73519.1"/>
    <property type="molecule type" value="Transcribed_RNA"/>
</dbReference>
<reference evidence="1" key="1">
    <citation type="submission" date="2018-01" db="EMBL/GenBank/DDBJ databases">
        <title>An insight into the sialome of Amazonian anophelines.</title>
        <authorList>
            <person name="Ribeiro J.M."/>
            <person name="Scarpassa V."/>
            <person name="Calvo E."/>
        </authorList>
    </citation>
    <scope>NUCLEOTIDE SEQUENCE</scope>
</reference>
<organism evidence="1">
    <name type="scientific">Anopheles darlingi</name>
    <name type="common">Mosquito</name>
    <dbReference type="NCBI Taxonomy" id="43151"/>
    <lineage>
        <taxon>Eukaryota</taxon>
        <taxon>Metazoa</taxon>
        <taxon>Ecdysozoa</taxon>
        <taxon>Arthropoda</taxon>
        <taxon>Hexapoda</taxon>
        <taxon>Insecta</taxon>
        <taxon>Pterygota</taxon>
        <taxon>Neoptera</taxon>
        <taxon>Endopterygota</taxon>
        <taxon>Diptera</taxon>
        <taxon>Nematocera</taxon>
        <taxon>Culicoidea</taxon>
        <taxon>Culicidae</taxon>
        <taxon>Anophelinae</taxon>
        <taxon>Anopheles</taxon>
    </lineage>
</organism>
<evidence type="ECO:0000313" key="1">
    <source>
        <dbReference type="EMBL" id="MBW73519.1"/>
    </source>
</evidence>
<name>A0A2M4D7J8_ANODA</name>
<protein>
    <submittedName>
        <fullName evidence="1">Putative secreted protein</fullName>
    </submittedName>
</protein>